<dbReference type="GO" id="GO:0003785">
    <property type="term" value="F:actin monomer binding"/>
    <property type="evidence" value="ECO:0007669"/>
    <property type="project" value="TreeGrafter"/>
</dbReference>
<dbReference type="PANTHER" id="PTHR11604">
    <property type="entry name" value="PROFILIN"/>
    <property type="match status" value="1"/>
</dbReference>
<evidence type="ECO:0000256" key="1">
    <source>
        <dbReference type="ARBA" id="ARBA00004245"/>
    </source>
</evidence>
<name>A0A507DL78_9FUNG</name>
<dbReference type="EMBL" id="QEAM01000003">
    <property type="protein sequence ID" value="TPX51630.1"/>
    <property type="molecule type" value="Genomic_DNA"/>
</dbReference>
<dbReference type="PANTHER" id="PTHR11604:SF0">
    <property type="entry name" value="PROFILIN"/>
    <property type="match status" value="1"/>
</dbReference>
<keyword evidence="3" id="KW-0963">Cytoplasm</keyword>
<dbReference type="OrthoDB" id="421374at2759"/>
<dbReference type="InterPro" id="IPR036140">
    <property type="entry name" value="PFN_sf"/>
</dbReference>
<evidence type="ECO:0000256" key="7">
    <source>
        <dbReference type="RuleBase" id="RU003909"/>
    </source>
</evidence>
<evidence type="ECO:0000313" key="10">
    <source>
        <dbReference type="Proteomes" id="UP000317494"/>
    </source>
</evidence>
<keyword evidence="5 6" id="KW-0206">Cytoskeleton</keyword>
<dbReference type="GO" id="GO:0005856">
    <property type="term" value="C:cytoskeleton"/>
    <property type="evidence" value="ECO:0007669"/>
    <property type="project" value="UniProtKB-SubCell"/>
</dbReference>
<dbReference type="Proteomes" id="UP000320475">
    <property type="component" value="Unassembled WGS sequence"/>
</dbReference>
<dbReference type="CDD" id="cd00148">
    <property type="entry name" value="PROF"/>
    <property type="match status" value="1"/>
</dbReference>
<evidence type="ECO:0000313" key="8">
    <source>
        <dbReference type="EMBL" id="TPX51630.1"/>
    </source>
</evidence>
<comment type="subunit">
    <text evidence="6">Occurs in many kinds of cells as a complex with monomeric actin in a 1:1 ratio.</text>
</comment>
<dbReference type="InterPro" id="IPR005455">
    <property type="entry name" value="PFN_euk"/>
</dbReference>
<dbReference type="GO" id="GO:0005938">
    <property type="term" value="C:cell cortex"/>
    <property type="evidence" value="ECO:0007669"/>
    <property type="project" value="TreeGrafter"/>
</dbReference>
<protein>
    <recommendedName>
        <fullName evidence="7">Profilin</fullName>
    </recommendedName>
</protein>
<evidence type="ECO:0000256" key="3">
    <source>
        <dbReference type="ARBA" id="ARBA00022490"/>
    </source>
</evidence>
<dbReference type="PRINTS" id="PR00392">
    <property type="entry name" value="PROFILIN"/>
</dbReference>
<dbReference type="Pfam" id="PF00235">
    <property type="entry name" value="Profilin"/>
    <property type="match status" value="1"/>
</dbReference>
<evidence type="ECO:0000256" key="5">
    <source>
        <dbReference type="ARBA" id="ARBA00023212"/>
    </source>
</evidence>
<gene>
    <name evidence="8" type="ORF">SeLEV6574_g00204</name>
    <name evidence="9" type="ORF">SeMB42_g00112</name>
</gene>
<dbReference type="VEuPathDB" id="FungiDB:SeMB42_g00112"/>
<evidence type="ECO:0000256" key="4">
    <source>
        <dbReference type="ARBA" id="ARBA00023203"/>
    </source>
</evidence>
<reference evidence="10 11" key="1">
    <citation type="journal article" date="2019" name="Sci. Rep.">
        <title>Comparative genomics of chytrid fungi reveal insights into the obligate biotrophic and pathogenic lifestyle of Synchytrium endobioticum.</title>
        <authorList>
            <person name="van de Vossenberg B.T.L.H."/>
            <person name="Warris S."/>
            <person name="Nguyen H.D.T."/>
            <person name="van Gent-Pelzer M.P.E."/>
            <person name="Joly D.L."/>
            <person name="van de Geest H.C."/>
            <person name="Bonants P.J.M."/>
            <person name="Smith D.S."/>
            <person name="Levesque C.A."/>
            <person name="van der Lee T.A.J."/>
        </authorList>
    </citation>
    <scope>NUCLEOTIDE SEQUENCE [LARGE SCALE GENOMIC DNA]</scope>
    <source>
        <strain evidence="8 11">LEV6574</strain>
        <strain evidence="9 10">MB42</strain>
    </source>
</reference>
<keyword evidence="4 7" id="KW-0009">Actin-binding</keyword>
<dbReference type="EMBL" id="QEAN01000002">
    <property type="protein sequence ID" value="TPX54853.1"/>
    <property type="molecule type" value="Genomic_DNA"/>
</dbReference>
<comment type="function">
    <text evidence="6">Binds to actin and affects the structure of the cytoskeleton. At high concentrations, profilin prevents the polymerization of actin, whereas it enhances it at low concentrations.</text>
</comment>
<evidence type="ECO:0000313" key="11">
    <source>
        <dbReference type="Proteomes" id="UP000320475"/>
    </source>
</evidence>
<comment type="similarity">
    <text evidence="2 7">Belongs to the profilin family.</text>
</comment>
<evidence type="ECO:0000256" key="6">
    <source>
        <dbReference type="RuleBase" id="RU003908"/>
    </source>
</evidence>
<dbReference type="InterPro" id="IPR048278">
    <property type="entry name" value="PFN"/>
</dbReference>
<dbReference type="Gene3D" id="3.30.450.30">
    <property type="entry name" value="Dynein light chain 2a, cytoplasmic"/>
    <property type="match status" value="1"/>
</dbReference>
<dbReference type="SMART" id="SM00392">
    <property type="entry name" value="PROF"/>
    <property type="match status" value="1"/>
</dbReference>
<dbReference type="PRINTS" id="PR01640">
    <property type="entry name" value="PROFILINPLNT"/>
</dbReference>
<proteinExistence type="inferred from homology"/>
<dbReference type="STRING" id="286115.A0A507DL78"/>
<organism evidence="8 11">
    <name type="scientific">Synchytrium endobioticum</name>
    <dbReference type="NCBI Taxonomy" id="286115"/>
    <lineage>
        <taxon>Eukaryota</taxon>
        <taxon>Fungi</taxon>
        <taxon>Fungi incertae sedis</taxon>
        <taxon>Chytridiomycota</taxon>
        <taxon>Chytridiomycota incertae sedis</taxon>
        <taxon>Chytridiomycetes</taxon>
        <taxon>Synchytriales</taxon>
        <taxon>Synchytriaceae</taxon>
        <taxon>Synchytrium</taxon>
    </lineage>
</organism>
<dbReference type="InterPro" id="IPR027310">
    <property type="entry name" value="Profilin_CS"/>
</dbReference>
<dbReference type="FunFam" id="3.30.450.30:FF:000001">
    <property type="entry name" value="Profilin"/>
    <property type="match status" value="1"/>
</dbReference>
<comment type="subcellular location">
    <subcellularLocation>
        <location evidence="1">Cytoplasm</location>
        <location evidence="1">Cytoskeleton</location>
    </subcellularLocation>
</comment>
<dbReference type="SUPFAM" id="SSF55770">
    <property type="entry name" value="Profilin (actin-binding protein)"/>
    <property type="match status" value="1"/>
</dbReference>
<dbReference type="AlphaFoldDB" id="A0A507DL78"/>
<accession>A0A507DL78</accession>
<dbReference type="Proteomes" id="UP000317494">
    <property type="component" value="Unassembled WGS sequence"/>
</dbReference>
<keyword evidence="10" id="KW-1185">Reference proteome</keyword>
<sequence>MSWQSYVDVQMVGTGFISRGAIIGSNGGIWAASPNFKIDAKEAAALTQCFQSVDAASSNGLYLNGEKYVLLRGNDRTVLGKKGSAGCHCVKTKKAILIGVYDEGILPTNVSTTMEKLADYLISLDY</sequence>
<dbReference type="PROSITE" id="PS00414">
    <property type="entry name" value="PROFILIN"/>
    <property type="match status" value="1"/>
</dbReference>
<evidence type="ECO:0000256" key="2">
    <source>
        <dbReference type="ARBA" id="ARBA00010058"/>
    </source>
</evidence>
<comment type="caution">
    <text evidence="8">The sequence shown here is derived from an EMBL/GenBank/DDBJ whole genome shotgun (WGS) entry which is preliminary data.</text>
</comment>
<evidence type="ECO:0000313" key="9">
    <source>
        <dbReference type="EMBL" id="TPX54853.1"/>
    </source>
</evidence>